<dbReference type="InterPro" id="IPR027417">
    <property type="entry name" value="P-loop_NTPase"/>
</dbReference>
<dbReference type="CDD" id="cd18794">
    <property type="entry name" value="SF2_C_RecQ"/>
    <property type="match status" value="1"/>
</dbReference>
<comment type="catalytic activity">
    <reaction evidence="11">
        <text>Couples ATP hydrolysis with the unwinding of duplex DNA by translocating in the 3'-5' direction.</text>
        <dbReference type="EC" id="5.6.2.4"/>
    </reaction>
</comment>
<dbReference type="Gene3D" id="3.40.50.300">
    <property type="entry name" value="P-loop containing nucleotide triphosphate hydrolases"/>
    <property type="match status" value="2"/>
</dbReference>
<proteinExistence type="inferred from homology"/>
<comment type="subcellular location">
    <subcellularLocation>
        <location evidence="2">Nucleus</location>
    </subcellularLocation>
</comment>
<dbReference type="SMART" id="SM00341">
    <property type="entry name" value="HRDC"/>
    <property type="match status" value="1"/>
</dbReference>
<evidence type="ECO:0000256" key="11">
    <source>
        <dbReference type="ARBA" id="ARBA00034617"/>
    </source>
</evidence>
<evidence type="ECO:0000313" key="19">
    <source>
        <dbReference type="Proteomes" id="UP000887578"/>
    </source>
</evidence>
<evidence type="ECO:0000256" key="7">
    <source>
        <dbReference type="ARBA" id="ARBA00022840"/>
    </source>
</evidence>
<feature type="compositionally biased region" description="Gly residues" evidence="15">
    <location>
        <begin position="972"/>
        <end position="984"/>
    </location>
</feature>
<dbReference type="InterPro" id="IPR010997">
    <property type="entry name" value="HRDC-like_sf"/>
</dbReference>
<feature type="domain" description="HRDC" evidence="16">
    <location>
        <begin position="833"/>
        <end position="914"/>
    </location>
</feature>
<dbReference type="GO" id="GO:0000724">
    <property type="term" value="P:double-strand break repair via homologous recombination"/>
    <property type="evidence" value="ECO:0007669"/>
    <property type="project" value="TreeGrafter"/>
</dbReference>
<dbReference type="PROSITE" id="PS00690">
    <property type="entry name" value="DEAH_ATP_HELICASE"/>
    <property type="match status" value="1"/>
</dbReference>
<dbReference type="NCBIfam" id="TIGR00614">
    <property type="entry name" value="recQ_fam"/>
    <property type="match status" value="1"/>
</dbReference>
<dbReference type="InterPro" id="IPR032284">
    <property type="entry name" value="RecQ_Zn-bd"/>
</dbReference>
<dbReference type="GO" id="GO:0003677">
    <property type="term" value="F:DNA binding"/>
    <property type="evidence" value="ECO:0007669"/>
    <property type="project" value="UniProtKB-KW"/>
</dbReference>
<dbReference type="Gene3D" id="1.10.150.80">
    <property type="entry name" value="HRDC domain"/>
    <property type="match status" value="1"/>
</dbReference>
<dbReference type="GO" id="GO:0005634">
    <property type="term" value="C:nucleus"/>
    <property type="evidence" value="ECO:0007669"/>
    <property type="project" value="UniProtKB-SubCell"/>
</dbReference>
<comment type="catalytic activity">
    <reaction evidence="14">
        <text>ATP + H2O = ADP + phosphate + H(+)</text>
        <dbReference type="Rhea" id="RHEA:13065"/>
        <dbReference type="ChEBI" id="CHEBI:15377"/>
        <dbReference type="ChEBI" id="CHEBI:15378"/>
        <dbReference type="ChEBI" id="CHEBI:30616"/>
        <dbReference type="ChEBI" id="CHEBI:43474"/>
        <dbReference type="ChEBI" id="CHEBI:456216"/>
    </reaction>
</comment>
<evidence type="ECO:0000256" key="5">
    <source>
        <dbReference type="ARBA" id="ARBA00022801"/>
    </source>
</evidence>
<comment type="cofactor">
    <cofactor evidence="1">
        <name>Zn(2+)</name>
        <dbReference type="ChEBI" id="CHEBI:29105"/>
    </cofactor>
</comment>
<keyword evidence="5" id="KW-0378">Hydrolase</keyword>
<dbReference type="InterPro" id="IPR002121">
    <property type="entry name" value="HRDC_dom"/>
</dbReference>
<keyword evidence="7" id="KW-0067">ATP-binding</keyword>
<feature type="region of interest" description="Disordered" evidence="15">
    <location>
        <begin position="964"/>
        <end position="984"/>
    </location>
</feature>
<evidence type="ECO:0000259" key="16">
    <source>
        <dbReference type="PROSITE" id="PS50967"/>
    </source>
</evidence>
<feature type="domain" description="Helicase C-terminal" evidence="18">
    <location>
        <begin position="473"/>
        <end position="623"/>
    </location>
</feature>
<reference evidence="20" key="1">
    <citation type="submission" date="2022-11" db="UniProtKB">
        <authorList>
            <consortium name="WormBaseParasite"/>
        </authorList>
    </citation>
    <scope>IDENTIFICATION</scope>
</reference>
<dbReference type="GO" id="GO:0009378">
    <property type="term" value="F:four-way junction helicase activity"/>
    <property type="evidence" value="ECO:0007669"/>
    <property type="project" value="TreeGrafter"/>
</dbReference>
<dbReference type="Pfam" id="PF00270">
    <property type="entry name" value="DEAD"/>
    <property type="match status" value="1"/>
</dbReference>
<evidence type="ECO:0000259" key="18">
    <source>
        <dbReference type="PROSITE" id="PS51194"/>
    </source>
</evidence>
<dbReference type="Pfam" id="PF09382">
    <property type="entry name" value="RQC"/>
    <property type="match status" value="1"/>
</dbReference>
<sequence>MQTNDALNLEHCVPKKRTQFGKYRFVEIDPNPTIPIFLCCPYHNGDGNVPSHDGDVNVPQQGTNVIKNVHQHLPTNFNSNFVNSNTFQANALPKPLPPPQISNDDSFYDDDDDDDMDVDVISSNEKHASAALFGFPEVPEQLSRLESSDIQILDVLPSTSKLPAAAAKSSTVGTIDYDDDGFDNDAEFLAAVNSAVTPINKEAIKDSGPPNDIQPYYVGMGPRHDMHGKFKTYLKDDGNEFMDSVRILGAQRNAEMYRTLKNVFGHNDFRLRQKPAIVAILQGFDCFILMPTGAGKSLAYQLPAVLSSGVTIVISPLISLINDQVLKLQSLRINAQTVNSTMSDYSSIFAQLEAFNVGIKLLYVTPEMVVQSPRFVASMKSLHQRGLLSRIVIDEAHCISQWGHDFRPDYARLDIFLEQFSPRVPVIACTATATPTIVTDVRAHLKIPNSKLFMSSFVRENLKYDVCPKNANTIKVLFGALKQRYGDSSGIVYCLSQKDTETLTGMLESEGFSCASYHAGLGDDDRTKIQSEWMSGKISVLCATVAFGMGIDKANVRYIIHHSLPNSIEAYYQETGRAGRDGLPAYCVLLYNYQDHIRRRVMQEDTDKPYCNAEFKRQQQKSLYEIVDYCENVTKCRKKMLVEHFGEIYDASICQTSKTPCSICEDIVHIRQRYQLYNITADARTIINGIRAMTNPIISYVAELYRGALSKKNEGKAMKENHRALPFFGLGHTLSEADAIRLLRKLVIDEYLNEVLIAGFRGGHYGAIRPSEKGIAFANNNNPNAEKIFIHFSTDNRKSTSKTAAGLQFFMTSAATRATETDALKEKYRFKHNDIFVRCKAKIEDFCRVQARKENLSSYTMVIGLKGIEELAALMPRTNSELLQIDSMTPDKVTKYSEQIMGILKEFWAAIDKREHDEIKRQIDSYNANQSQAPSNFVSNDFGAIPSTSYGQNSFSRASYGGNRGGSTPYRGGRGGSANNNGGGAANQFITNAGRKAFNSAKNKVARGEAAPAKRGGGVTKPTRGRGAKSYAAQKPINPLLFPDC</sequence>
<dbReference type="SUPFAM" id="SSF47819">
    <property type="entry name" value="HRDC-like"/>
    <property type="match status" value="1"/>
</dbReference>
<evidence type="ECO:0000256" key="1">
    <source>
        <dbReference type="ARBA" id="ARBA00001947"/>
    </source>
</evidence>
<accession>A0A914R3D0</accession>
<dbReference type="InterPro" id="IPR018982">
    <property type="entry name" value="RQC_domain"/>
</dbReference>
<evidence type="ECO:0000256" key="10">
    <source>
        <dbReference type="ARBA" id="ARBA00023242"/>
    </source>
</evidence>
<evidence type="ECO:0000256" key="8">
    <source>
        <dbReference type="ARBA" id="ARBA00023125"/>
    </source>
</evidence>
<feature type="domain" description="Helicase ATP-binding" evidence="17">
    <location>
        <begin position="277"/>
        <end position="451"/>
    </location>
</feature>
<dbReference type="Gene3D" id="1.10.10.10">
    <property type="entry name" value="Winged helix-like DNA-binding domain superfamily/Winged helix DNA-binding domain"/>
    <property type="match status" value="1"/>
</dbReference>
<evidence type="ECO:0000256" key="4">
    <source>
        <dbReference type="ARBA" id="ARBA00022741"/>
    </source>
</evidence>
<dbReference type="Pfam" id="PF00271">
    <property type="entry name" value="Helicase_C"/>
    <property type="match status" value="1"/>
</dbReference>
<dbReference type="GO" id="GO:0043138">
    <property type="term" value="F:3'-5' DNA helicase activity"/>
    <property type="evidence" value="ECO:0007669"/>
    <property type="project" value="UniProtKB-EC"/>
</dbReference>
<dbReference type="SUPFAM" id="SSF52540">
    <property type="entry name" value="P-loop containing nucleoside triphosphate hydrolases"/>
    <property type="match status" value="1"/>
</dbReference>
<dbReference type="InterPro" id="IPR004589">
    <property type="entry name" value="DNA_helicase_ATP-dep_RecQ"/>
</dbReference>
<dbReference type="FunFam" id="3.40.50.300:FF:000296">
    <property type="entry name" value="ATP-dependent DNA helicase RecQ"/>
    <property type="match status" value="1"/>
</dbReference>
<dbReference type="InterPro" id="IPR014001">
    <property type="entry name" value="Helicase_ATP-bd"/>
</dbReference>
<keyword evidence="19" id="KW-1185">Reference proteome</keyword>
<dbReference type="AlphaFoldDB" id="A0A914R3D0"/>
<dbReference type="Pfam" id="PF16124">
    <property type="entry name" value="RecQ_Zn_bind"/>
    <property type="match status" value="1"/>
</dbReference>
<evidence type="ECO:0000256" key="6">
    <source>
        <dbReference type="ARBA" id="ARBA00022806"/>
    </source>
</evidence>
<organism evidence="19 20">
    <name type="scientific">Panagrolaimus davidi</name>
    <dbReference type="NCBI Taxonomy" id="227884"/>
    <lineage>
        <taxon>Eukaryota</taxon>
        <taxon>Metazoa</taxon>
        <taxon>Ecdysozoa</taxon>
        <taxon>Nematoda</taxon>
        <taxon>Chromadorea</taxon>
        <taxon>Rhabditida</taxon>
        <taxon>Tylenchina</taxon>
        <taxon>Panagrolaimomorpha</taxon>
        <taxon>Panagrolaimoidea</taxon>
        <taxon>Panagrolaimidae</taxon>
        <taxon>Panagrolaimus</taxon>
    </lineage>
</organism>
<keyword evidence="4" id="KW-0547">Nucleotide-binding</keyword>
<evidence type="ECO:0000256" key="3">
    <source>
        <dbReference type="ARBA" id="ARBA00005446"/>
    </source>
</evidence>
<dbReference type="EC" id="5.6.2.4" evidence="12"/>
<dbReference type="SMART" id="SM00490">
    <property type="entry name" value="HELICc"/>
    <property type="match status" value="1"/>
</dbReference>
<keyword evidence="10" id="KW-0539">Nucleus</keyword>
<evidence type="ECO:0000256" key="9">
    <source>
        <dbReference type="ARBA" id="ARBA00023235"/>
    </source>
</evidence>
<comment type="similarity">
    <text evidence="3">Belongs to the helicase family. RecQ subfamily.</text>
</comment>
<evidence type="ECO:0000313" key="20">
    <source>
        <dbReference type="WBParaSite" id="PDA_v2.g908.t1"/>
    </source>
</evidence>
<dbReference type="CDD" id="cd17920">
    <property type="entry name" value="DEXHc_RecQ"/>
    <property type="match status" value="1"/>
</dbReference>
<evidence type="ECO:0000256" key="15">
    <source>
        <dbReference type="SAM" id="MobiDB-lite"/>
    </source>
</evidence>
<dbReference type="PROSITE" id="PS50967">
    <property type="entry name" value="HRDC"/>
    <property type="match status" value="1"/>
</dbReference>
<dbReference type="InterPro" id="IPR011545">
    <property type="entry name" value="DEAD/DEAH_box_helicase_dom"/>
</dbReference>
<dbReference type="SMART" id="SM00956">
    <property type="entry name" value="RQC"/>
    <property type="match status" value="1"/>
</dbReference>
<dbReference type="PANTHER" id="PTHR13710:SF153">
    <property type="entry name" value="RECQ-LIKE DNA HELICASE BLM"/>
    <property type="match status" value="1"/>
</dbReference>
<dbReference type="GO" id="GO:0006260">
    <property type="term" value="P:DNA replication"/>
    <property type="evidence" value="ECO:0007669"/>
    <property type="project" value="InterPro"/>
</dbReference>
<dbReference type="WBParaSite" id="PDA_v2.g908.t1">
    <property type="protein sequence ID" value="PDA_v2.g908.t1"/>
    <property type="gene ID" value="PDA_v2.g908"/>
</dbReference>
<dbReference type="PROSITE" id="PS51194">
    <property type="entry name" value="HELICASE_CTER"/>
    <property type="match status" value="1"/>
</dbReference>
<dbReference type="GO" id="GO:0005694">
    <property type="term" value="C:chromosome"/>
    <property type="evidence" value="ECO:0007669"/>
    <property type="project" value="TreeGrafter"/>
</dbReference>
<evidence type="ECO:0000256" key="14">
    <source>
        <dbReference type="ARBA" id="ARBA00049360"/>
    </source>
</evidence>
<feature type="region of interest" description="Disordered" evidence="15">
    <location>
        <begin position="1005"/>
        <end position="1035"/>
    </location>
</feature>
<dbReference type="Proteomes" id="UP000887578">
    <property type="component" value="Unplaced"/>
</dbReference>
<dbReference type="InterPro" id="IPR001650">
    <property type="entry name" value="Helicase_C-like"/>
</dbReference>
<dbReference type="SMART" id="SM00487">
    <property type="entry name" value="DEXDc"/>
    <property type="match status" value="1"/>
</dbReference>
<dbReference type="GO" id="GO:0005524">
    <property type="term" value="F:ATP binding"/>
    <property type="evidence" value="ECO:0007669"/>
    <property type="project" value="UniProtKB-KW"/>
</dbReference>
<keyword evidence="8" id="KW-0238">DNA-binding</keyword>
<dbReference type="SUPFAM" id="SSF46785">
    <property type="entry name" value="Winged helix' DNA-binding domain"/>
    <property type="match status" value="1"/>
</dbReference>
<dbReference type="GO" id="GO:0016787">
    <property type="term" value="F:hydrolase activity"/>
    <property type="evidence" value="ECO:0007669"/>
    <property type="project" value="UniProtKB-KW"/>
</dbReference>
<keyword evidence="6" id="KW-0347">Helicase</keyword>
<dbReference type="InterPro" id="IPR036388">
    <property type="entry name" value="WH-like_DNA-bd_sf"/>
</dbReference>
<keyword evidence="9" id="KW-0413">Isomerase</keyword>
<evidence type="ECO:0000256" key="13">
    <source>
        <dbReference type="ARBA" id="ARBA00044542"/>
    </source>
</evidence>
<dbReference type="InterPro" id="IPR002464">
    <property type="entry name" value="DNA/RNA_helicase_DEAH_CS"/>
</dbReference>
<protein>
    <recommendedName>
        <fullName evidence="12">DNA 3'-5' helicase</fullName>
        <ecNumber evidence="12">5.6.2.4</ecNumber>
    </recommendedName>
    <alternativeName>
        <fullName evidence="13">DNA 3'-5' helicase BLM</fullName>
    </alternativeName>
</protein>
<dbReference type="PANTHER" id="PTHR13710">
    <property type="entry name" value="DNA HELICASE RECQ FAMILY MEMBER"/>
    <property type="match status" value="1"/>
</dbReference>
<dbReference type="PROSITE" id="PS51192">
    <property type="entry name" value="HELICASE_ATP_BIND_1"/>
    <property type="match status" value="1"/>
</dbReference>
<dbReference type="Pfam" id="PF00570">
    <property type="entry name" value="HRDC"/>
    <property type="match status" value="1"/>
</dbReference>
<dbReference type="InterPro" id="IPR036390">
    <property type="entry name" value="WH_DNA-bd_sf"/>
</dbReference>
<evidence type="ECO:0000256" key="12">
    <source>
        <dbReference type="ARBA" id="ARBA00034808"/>
    </source>
</evidence>
<dbReference type="GO" id="GO:0005737">
    <property type="term" value="C:cytoplasm"/>
    <property type="evidence" value="ECO:0007669"/>
    <property type="project" value="TreeGrafter"/>
</dbReference>
<evidence type="ECO:0000259" key="17">
    <source>
        <dbReference type="PROSITE" id="PS51192"/>
    </source>
</evidence>
<dbReference type="InterPro" id="IPR044876">
    <property type="entry name" value="HRDC_dom_sf"/>
</dbReference>
<name>A0A914R3D0_9BILA</name>
<evidence type="ECO:0000256" key="2">
    <source>
        <dbReference type="ARBA" id="ARBA00004123"/>
    </source>
</evidence>